<dbReference type="SUPFAM" id="SSF55826">
    <property type="entry name" value="YbaK/ProRS associated domain"/>
    <property type="match status" value="1"/>
</dbReference>
<dbReference type="Gene3D" id="3.90.960.10">
    <property type="entry name" value="YbaK/aminoacyl-tRNA synthetase-associated domain"/>
    <property type="match status" value="1"/>
</dbReference>
<dbReference type="AlphaFoldDB" id="A0A1T4KZ70"/>
<evidence type="ECO:0000313" key="3">
    <source>
        <dbReference type="EMBL" id="SJZ47607.1"/>
    </source>
</evidence>
<protein>
    <submittedName>
        <fullName evidence="3">Ala-tRNA(Pro) deacylase</fullName>
    </submittedName>
</protein>
<sequence length="183" mass="21048">MEKLTIDSTIYSSKPIEGSRLEKEMKTYRLLEQLGISYLRVDHEPADTIEDCKEIEAILGVKIYKNLFLCNRQKTQFYLLVMPGDKKFVTKEVSKQIGSSRLSFGNAQHMEKYLNTTPGSASILGLMNDKEHKVHLLLDRQVTESEYFGCHPCINTSSLKIQTKDILEKFLRYTGHQPCIIEL</sequence>
<dbReference type="PANTHER" id="PTHR31423">
    <property type="entry name" value="YBAK DOMAIN-CONTAINING PROTEIN"/>
    <property type="match status" value="1"/>
</dbReference>
<dbReference type="Proteomes" id="UP000196365">
    <property type="component" value="Unassembled WGS sequence"/>
</dbReference>
<evidence type="ECO:0000256" key="1">
    <source>
        <dbReference type="ARBA" id="ARBA00010201"/>
    </source>
</evidence>
<feature type="domain" description="YbaK/aminoacyl-tRNA synthetase-associated" evidence="2">
    <location>
        <begin position="43"/>
        <end position="167"/>
    </location>
</feature>
<dbReference type="InterPro" id="IPR007214">
    <property type="entry name" value="YbaK/aa-tRNA-synth-assoc-dom"/>
</dbReference>
<dbReference type="GO" id="GO:0002161">
    <property type="term" value="F:aminoacyl-tRNA deacylase activity"/>
    <property type="evidence" value="ECO:0007669"/>
    <property type="project" value="InterPro"/>
</dbReference>
<evidence type="ECO:0000259" key="2">
    <source>
        <dbReference type="Pfam" id="PF04073"/>
    </source>
</evidence>
<dbReference type="Pfam" id="PF04073">
    <property type="entry name" value="tRNA_edit"/>
    <property type="match status" value="1"/>
</dbReference>
<dbReference type="InterPro" id="IPR036754">
    <property type="entry name" value="YbaK/aa-tRNA-synt-asso_dom_sf"/>
</dbReference>
<gene>
    <name evidence="3" type="ORF">SAMN02745973_00735</name>
</gene>
<name>A0A1T4KZ70_9FIRM</name>
<dbReference type="OrthoDB" id="9798587at2"/>
<comment type="similarity">
    <text evidence="1">Belongs to the PRORSD1 family.</text>
</comment>
<dbReference type="PANTHER" id="PTHR31423:SF3">
    <property type="entry name" value="PROLYL-TRNA SYNTHETASE ASSOCIATED DOMAIN-CONTAINING PROTEIN 1-RELATED"/>
    <property type="match status" value="1"/>
</dbReference>
<keyword evidence="4" id="KW-1185">Reference proteome</keyword>
<dbReference type="InterPro" id="IPR040285">
    <property type="entry name" value="ProX/PRXD1"/>
</dbReference>
<evidence type="ECO:0000313" key="4">
    <source>
        <dbReference type="Proteomes" id="UP000196365"/>
    </source>
</evidence>
<dbReference type="CDD" id="cd04335">
    <property type="entry name" value="PrdX_deacylase"/>
    <property type="match status" value="1"/>
</dbReference>
<reference evidence="3 4" key="1">
    <citation type="submission" date="2017-02" db="EMBL/GenBank/DDBJ databases">
        <authorList>
            <person name="Peterson S.W."/>
        </authorList>
    </citation>
    <scope>NUCLEOTIDE SEQUENCE [LARGE SCALE GENOMIC DNA]</scope>
    <source>
        <strain evidence="3 4">DSM 15102</strain>
    </source>
</reference>
<proteinExistence type="inferred from homology"/>
<dbReference type="EMBL" id="FUWV01000003">
    <property type="protein sequence ID" value="SJZ47607.1"/>
    <property type="molecule type" value="Genomic_DNA"/>
</dbReference>
<dbReference type="RefSeq" id="WP_087678160.1">
    <property type="nucleotide sequence ID" value="NZ_FUWV01000003.1"/>
</dbReference>
<accession>A0A1T4KZ70</accession>
<organism evidence="3 4">
    <name type="scientific">Garciella nitratireducens DSM 15102</name>
    <dbReference type="NCBI Taxonomy" id="1121911"/>
    <lineage>
        <taxon>Bacteria</taxon>
        <taxon>Bacillati</taxon>
        <taxon>Bacillota</taxon>
        <taxon>Clostridia</taxon>
        <taxon>Eubacteriales</taxon>
        <taxon>Eubacteriaceae</taxon>
        <taxon>Garciella</taxon>
    </lineage>
</organism>